<keyword evidence="1" id="KW-0472">Membrane</keyword>
<evidence type="ECO:0000313" key="3">
    <source>
        <dbReference type="Proteomes" id="UP001501747"/>
    </source>
</evidence>
<gene>
    <name evidence="2" type="ORF">GCM10022247_36240</name>
</gene>
<accession>A0ABP7SF34</accession>
<evidence type="ECO:0000313" key="2">
    <source>
        <dbReference type="EMBL" id="GAA4010747.1"/>
    </source>
</evidence>
<organism evidence="2 3">
    <name type="scientific">Allokutzneria multivorans</name>
    <dbReference type="NCBI Taxonomy" id="1142134"/>
    <lineage>
        <taxon>Bacteria</taxon>
        <taxon>Bacillati</taxon>
        <taxon>Actinomycetota</taxon>
        <taxon>Actinomycetes</taxon>
        <taxon>Pseudonocardiales</taxon>
        <taxon>Pseudonocardiaceae</taxon>
        <taxon>Allokutzneria</taxon>
    </lineage>
</organism>
<keyword evidence="3" id="KW-1185">Reference proteome</keyword>
<proteinExistence type="predicted"/>
<name>A0ABP7SF34_9PSEU</name>
<protein>
    <submittedName>
        <fullName evidence="2">Uncharacterized protein</fullName>
    </submittedName>
</protein>
<dbReference type="Proteomes" id="UP001501747">
    <property type="component" value="Unassembled WGS sequence"/>
</dbReference>
<keyword evidence="1" id="KW-0812">Transmembrane</keyword>
<comment type="caution">
    <text evidence="2">The sequence shown here is derived from an EMBL/GenBank/DDBJ whole genome shotgun (WGS) entry which is preliminary data.</text>
</comment>
<sequence>MLDASEEPTARRLAAEHGVEVELVPRRGIEPVATVTLVLVGAATAVGMVLRVLEQRKGGQMIDLRPGAPKAFYRTRDLVHGMVVIIAADGTVTLDVKEPEGMFGKVISTLPQLLSGNSSADEVAKTVTDTFSSDVQIEKHE</sequence>
<feature type="transmembrane region" description="Helical" evidence="1">
    <location>
        <begin position="32"/>
        <end position="53"/>
    </location>
</feature>
<evidence type="ECO:0000256" key="1">
    <source>
        <dbReference type="SAM" id="Phobius"/>
    </source>
</evidence>
<reference evidence="3" key="1">
    <citation type="journal article" date="2019" name="Int. J. Syst. Evol. Microbiol.">
        <title>The Global Catalogue of Microorganisms (GCM) 10K type strain sequencing project: providing services to taxonomists for standard genome sequencing and annotation.</title>
        <authorList>
            <consortium name="The Broad Institute Genomics Platform"/>
            <consortium name="The Broad Institute Genome Sequencing Center for Infectious Disease"/>
            <person name="Wu L."/>
            <person name="Ma J."/>
        </authorList>
    </citation>
    <scope>NUCLEOTIDE SEQUENCE [LARGE SCALE GENOMIC DNA]</scope>
    <source>
        <strain evidence="3">JCM 17342</strain>
    </source>
</reference>
<keyword evidence="1" id="KW-1133">Transmembrane helix</keyword>
<dbReference type="EMBL" id="BAABAL010000012">
    <property type="protein sequence ID" value="GAA4010747.1"/>
    <property type="molecule type" value="Genomic_DNA"/>
</dbReference>